<evidence type="ECO:0000259" key="2">
    <source>
        <dbReference type="Pfam" id="PF01757"/>
    </source>
</evidence>
<protein>
    <submittedName>
        <fullName evidence="3">Acyltransferase</fullName>
        <ecNumber evidence="3">2.3.-.-</ecNumber>
    </submittedName>
</protein>
<feature type="transmembrane region" description="Helical" evidence="1">
    <location>
        <begin position="137"/>
        <end position="160"/>
    </location>
</feature>
<feature type="transmembrane region" description="Helical" evidence="1">
    <location>
        <begin position="274"/>
        <end position="294"/>
    </location>
</feature>
<keyword evidence="1" id="KW-0472">Membrane</keyword>
<dbReference type="InterPro" id="IPR002656">
    <property type="entry name" value="Acyl_transf_3_dom"/>
</dbReference>
<keyword evidence="1" id="KW-1133">Transmembrane helix</keyword>
<dbReference type="GO" id="GO:0016746">
    <property type="term" value="F:acyltransferase activity"/>
    <property type="evidence" value="ECO:0007669"/>
    <property type="project" value="UniProtKB-KW"/>
</dbReference>
<evidence type="ECO:0000313" key="3">
    <source>
        <dbReference type="EMBL" id="MEA5669836.1"/>
    </source>
</evidence>
<accession>A0ABU5V903</accession>
<feature type="transmembrane region" description="Helical" evidence="1">
    <location>
        <begin position="12"/>
        <end position="30"/>
    </location>
</feature>
<feature type="transmembrane region" description="Helical" evidence="1">
    <location>
        <begin position="220"/>
        <end position="241"/>
    </location>
</feature>
<dbReference type="RefSeq" id="WP_323452185.1">
    <property type="nucleotide sequence ID" value="NZ_JAYFUI010000033.1"/>
</dbReference>
<feature type="transmembrane region" description="Helical" evidence="1">
    <location>
        <begin position="50"/>
        <end position="75"/>
    </location>
</feature>
<keyword evidence="1" id="KW-0812">Transmembrane</keyword>
<dbReference type="Pfam" id="PF01757">
    <property type="entry name" value="Acyl_transf_3"/>
    <property type="match status" value="1"/>
</dbReference>
<keyword evidence="3" id="KW-0012">Acyltransferase</keyword>
<proteinExistence type="predicted"/>
<feature type="transmembrane region" description="Helical" evidence="1">
    <location>
        <begin position="172"/>
        <end position="192"/>
    </location>
</feature>
<feature type="transmembrane region" description="Helical" evidence="1">
    <location>
        <begin position="95"/>
        <end position="117"/>
    </location>
</feature>
<keyword evidence="3" id="KW-0808">Transferase</keyword>
<name>A0ABU5V903_9PSED</name>
<gene>
    <name evidence="3" type="ORF">VA602_00620</name>
</gene>
<feature type="transmembrane region" description="Helical" evidence="1">
    <location>
        <begin position="198"/>
        <end position="215"/>
    </location>
</feature>
<organism evidence="3 4">
    <name type="scientific">Pseudomonas machongensis</name>
    <dbReference type="NCBI Taxonomy" id="3110229"/>
    <lineage>
        <taxon>Bacteria</taxon>
        <taxon>Pseudomonadati</taxon>
        <taxon>Pseudomonadota</taxon>
        <taxon>Gammaproteobacteria</taxon>
        <taxon>Pseudomonadales</taxon>
        <taxon>Pseudomonadaceae</taxon>
        <taxon>Pseudomonas</taxon>
    </lineage>
</organism>
<dbReference type="EC" id="2.3.-.-" evidence="3"/>
<evidence type="ECO:0000313" key="4">
    <source>
        <dbReference type="Proteomes" id="UP001302573"/>
    </source>
</evidence>
<keyword evidence="4" id="KW-1185">Reference proteome</keyword>
<feature type="domain" description="Acyltransferase 3" evidence="2">
    <location>
        <begin position="10"/>
        <end position="325"/>
    </location>
</feature>
<comment type="caution">
    <text evidence="3">The sequence shown here is derived from an EMBL/GenBank/DDBJ whole genome shotgun (WGS) entry which is preliminary data.</text>
</comment>
<dbReference type="InterPro" id="IPR050879">
    <property type="entry name" value="Acyltransferase_3"/>
</dbReference>
<dbReference type="PANTHER" id="PTHR23028">
    <property type="entry name" value="ACETYLTRANSFERASE"/>
    <property type="match status" value="1"/>
</dbReference>
<evidence type="ECO:0000256" key="1">
    <source>
        <dbReference type="SAM" id="Phobius"/>
    </source>
</evidence>
<reference evidence="3 4" key="1">
    <citation type="submission" date="2023-12" db="EMBL/GenBank/DDBJ databases">
        <title>Pseudomonas machongensis sp. nov., isolated from wilted pepper plants (Capsicum annuum).</title>
        <authorList>
            <person name="Qiu M."/>
            <person name="Li Y."/>
            <person name="Liu Q."/>
            <person name="Zhang X."/>
            <person name="Huang Y."/>
            <person name="Guo R."/>
            <person name="Hu M."/>
            <person name="Zhou J."/>
            <person name="Zhou X."/>
        </authorList>
    </citation>
    <scope>NUCLEOTIDE SEQUENCE [LARGE SCALE GENOMIC DNA]</scope>
    <source>
        <strain evidence="3 4">MH2</strain>
    </source>
</reference>
<dbReference type="PANTHER" id="PTHR23028:SF53">
    <property type="entry name" value="ACYL_TRANSF_3 DOMAIN-CONTAINING PROTEIN"/>
    <property type="match status" value="1"/>
</dbReference>
<dbReference type="Proteomes" id="UP001302573">
    <property type="component" value="Unassembled WGS sequence"/>
</dbReference>
<feature type="transmembrane region" description="Helical" evidence="1">
    <location>
        <begin position="247"/>
        <end position="267"/>
    </location>
</feature>
<feature type="transmembrane region" description="Helical" evidence="1">
    <location>
        <begin position="314"/>
        <end position="331"/>
    </location>
</feature>
<sequence>MARTPTGRIDFLDYMRVFAFASVLIGHLFYQDLLVASVDPSLHVAFRQLARALYDICYAGASGVIVFFLVSGYIITHVIRAETATDFIIRRIFRIYPLFIVAVFLEIAAARYVGVPFPALTEVLPKLLLLGDFFGTPYSLGGVEWTLRVEILFYIFMVALKSTGILSLTRSLPFIFVALSGLLAVLAPFPGWAGWTNGYFNMFFPFLLIGVLFYLSEHGLAGKVTCMLAGTAILGISLLQIPTLKPMLADSNFEILALALFGGAWLFRHQIKGNWITANLSELTYSVYLIHLWLWPYLEYAVNKFGVSFLPNRLQRLVFLFIVCLVLAKTVEKYGVKLGRAVSKKAISFNLTKPMNNAP</sequence>
<dbReference type="EMBL" id="JAYFUI010000033">
    <property type="protein sequence ID" value="MEA5669836.1"/>
    <property type="molecule type" value="Genomic_DNA"/>
</dbReference>